<protein>
    <submittedName>
        <fullName evidence="2">Uncharacterized protein</fullName>
    </submittedName>
</protein>
<dbReference type="AlphaFoldDB" id="A0AAN6XZC5"/>
<evidence type="ECO:0000313" key="2">
    <source>
        <dbReference type="EMBL" id="KAK4206442.1"/>
    </source>
</evidence>
<keyword evidence="3" id="KW-1185">Reference proteome</keyword>
<feature type="non-terminal residue" evidence="2">
    <location>
        <position position="1"/>
    </location>
</feature>
<evidence type="ECO:0000313" key="3">
    <source>
        <dbReference type="Proteomes" id="UP001301769"/>
    </source>
</evidence>
<keyword evidence="1" id="KW-0812">Transmembrane</keyword>
<evidence type="ECO:0000256" key="1">
    <source>
        <dbReference type="SAM" id="Phobius"/>
    </source>
</evidence>
<keyword evidence="1" id="KW-1133">Transmembrane helix</keyword>
<dbReference type="InterPro" id="IPR053018">
    <property type="entry name" value="Elsinochrome_Biosynth-Asso"/>
</dbReference>
<proteinExistence type="predicted"/>
<keyword evidence="1" id="KW-0472">Membrane</keyword>
<reference evidence="2" key="2">
    <citation type="submission" date="2023-05" db="EMBL/GenBank/DDBJ databases">
        <authorList>
            <consortium name="Lawrence Berkeley National Laboratory"/>
            <person name="Steindorff A."/>
            <person name="Hensen N."/>
            <person name="Bonometti L."/>
            <person name="Westerberg I."/>
            <person name="Brannstrom I.O."/>
            <person name="Guillou S."/>
            <person name="Cros-Aarteil S."/>
            <person name="Calhoun S."/>
            <person name="Haridas S."/>
            <person name="Kuo A."/>
            <person name="Mondo S."/>
            <person name="Pangilinan J."/>
            <person name="Riley R."/>
            <person name="Labutti K."/>
            <person name="Andreopoulos B."/>
            <person name="Lipzen A."/>
            <person name="Chen C."/>
            <person name="Yanf M."/>
            <person name="Daum C."/>
            <person name="Ng V."/>
            <person name="Clum A."/>
            <person name="Ohm R."/>
            <person name="Martin F."/>
            <person name="Silar P."/>
            <person name="Natvig D."/>
            <person name="Lalanne C."/>
            <person name="Gautier V."/>
            <person name="Ament-Velasquez S.L."/>
            <person name="Kruys A."/>
            <person name="Hutchinson M.I."/>
            <person name="Powell A.J."/>
            <person name="Barry K."/>
            <person name="Miller A.N."/>
            <person name="Grigoriev I.V."/>
            <person name="Debuchy R."/>
            <person name="Gladieux P."/>
            <person name="Thoren M.H."/>
            <person name="Johannesson H."/>
        </authorList>
    </citation>
    <scope>NUCLEOTIDE SEQUENCE</scope>
    <source>
        <strain evidence="2">PSN293</strain>
    </source>
</reference>
<accession>A0AAN6XZC5</accession>
<dbReference type="PANTHER" id="PTHR37577:SF1">
    <property type="entry name" value="INTEGRAL MEMBRANE PROTEIN"/>
    <property type="match status" value="1"/>
</dbReference>
<feature type="transmembrane region" description="Helical" evidence="1">
    <location>
        <begin position="25"/>
        <end position="47"/>
    </location>
</feature>
<dbReference type="PANTHER" id="PTHR37577">
    <property type="entry name" value="INTEGRAL MEMBRANE PROTEIN"/>
    <property type="match status" value="1"/>
</dbReference>
<gene>
    <name evidence="2" type="ORF">QBC37DRAFT_434963</name>
</gene>
<feature type="transmembrane region" description="Helical" evidence="1">
    <location>
        <begin position="132"/>
        <end position="154"/>
    </location>
</feature>
<dbReference type="Proteomes" id="UP001301769">
    <property type="component" value="Unassembled WGS sequence"/>
</dbReference>
<comment type="caution">
    <text evidence="2">The sequence shown here is derived from an EMBL/GenBank/DDBJ whole genome shotgun (WGS) entry which is preliminary data.</text>
</comment>
<name>A0AAN6XZC5_9PEZI</name>
<sequence length="199" mass="22446">NQYPVLKRTHHVLDRILVAWSDQQLILGLATSVAVLALWCSFSTYHLNLIKQWLVFCSITHVNALLVHCDYFNKNHTLANSLRVDTNEWSPTVGDRTPLQALPAPCFFQNATRSDTLEEVPGWKGTGLTAQWLFIISTFMISLALISLAIDLKWRTARYMLDFGWLADDSESEISYGQFVPILLAILVIFSACQSISGE</sequence>
<dbReference type="EMBL" id="MU858412">
    <property type="protein sequence ID" value="KAK4206442.1"/>
    <property type="molecule type" value="Genomic_DNA"/>
</dbReference>
<organism evidence="2 3">
    <name type="scientific">Rhypophila decipiens</name>
    <dbReference type="NCBI Taxonomy" id="261697"/>
    <lineage>
        <taxon>Eukaryota</taxon>
        <taxon>Fungi</taxon>
        <taxon>Dikarya</taxon>
        <taxon>Ascomycota</taxon>
        <taxon>Pezizomycotina</taxon>
        <taxon>Sordariomycetes</taxon>
        <taxon>Sordariomycetidae</taxon>
        <taxon>Sordariales</taxon>
        <taxon>Naviculisporaceae</taxon>
        <taxon>Rhypophila</taxon>
    </lineage>
</organism>
<reference evidence="2" key="1">
    <citation type="journal article" date="2023" name="Mol. Phylogenet. Evol.">
        <title>Genome-scale phylogeny and comparative genomics of the fungal order Sordariales.</title>
        <authorList>
            <person name="Hensen N."/>
            <person name="Bonometti L."/>
            <person name="Westerberg I."/>
            <person name="Brannstrom I.O."/>
            <person name="Guillou S."/>
            <person name="Cros-Aarteil S."/>
            <person name="Calhoun S."/>
            <person name="Haridas S."/>
            <person name="Kuo A."/>
            <person name="Mondo S."/>
            <person name="Pangilinan J."/>
            <person name="Riley R."/>
            <person name="LaButti K."/>
            <person name="Andreopoulos B."/>
            <person name="Lipzen A."/>
            <person name="Chen C."/>
            <person name="Yan M."/>
            <person name="Daum C."/>
            <person name="Ng V."/>
            <person name="Clum A."/>
            <person name="Steindorff A."/>
            <person name="Ohm R.A."/>
            <person name="Martin F."/>
            <person name="Silar P."/>
            <person name="Natvig D.O."/>
            <person name="Lalanne C."/>
            <person name="Gautier V."/>
            <person name="Ament-Velasquez S.L."/>
            <person name="Kruys A."/>
            <person name="Hutchinson M.I."/>
            <person name="Powell A.J."/>
            <person name="Barry K."/>
            <person name="Miller A.N."/>
            <person name="Grigoriev I.V."/>
            <person name="Debuchy R."/>
            <person name="Gladieux P."/>
            <person name="Hiltunen Thoren M."/>
            <person name="Johannesson H."/>
        </authorList>
    </citation>
    <scope>NUCLEOTIDE SEQUENCE</scope>
    <source>
        <strain evidence="2">PSN293</strain>
    </source>
</reference>